<name>A0A444U778_ACIRT</name>
<sequence length="111" mass="12768">MKTVESLGGCPRIVRGDPGTENGHVRDFQRFLRRNVHDGMLIESYVEGASTANQRIESWWGFLRKECMEFWISLFGDLKDNGIYDGGFLDKSLLQFCFMGIIQVSRLKSKE</sequence>
<keyword evidence="3" id="KW-1185">Reference proteome</keyword>
<protein>
    <recommendedName>
        <fullName evidence="1">Integrase core domain-containing protein</fullName>
    </recommendedName>
</protein>
<organism evidence="2 3">
    <name type="scientific">Acipenser ruthenus</name>
    <name type="common">Sterlet sturgeon</name>
    <dbReference type="NCBI Taxonomy" id="7906"/>
    <lineage>
        <taxon>Eukaryota</taxon>
        <taxon>Metazoa</taxon>
        <taxon>Chordata</taxon>
        <taxon>Craniata</taxon>
        <taxon>Vertebrata</taxon>
        <taxon>Euteleostomi</taxon>
        <taxon>Actinopterygii</taxon>
        <taxon>Chondrostei</taxon>
        <taxon>Acipenseriformes</taxon>
        <taxon>Acipenseridae</taxon>
        <taxon>Acipenser</taxon>
    </lineage>
</organism>
<proteinExistence type="predicted"/>
<evidence type="ECO:0000313" key="3">
    <source>
        <dbReference type="Proteomes" id="UP000289886"/>
    </source>
</evidence>
<evidence type="ECO:0000259" key="1">
    <source>
        <dbReference type="Pfam" id="PF24764"/>
    </source>
</evidence>
<comment type="caution">
    <text evidence="2">The sequence shown here is derived from an EMBL/GenBank/DDBJ whole genome shotgun (WGS) entry which is preliminary data.</text>
</comment>
<dbReference type="PANTHER" id="PTHR46791:SF13">
    <property type="entry name" value="CLR5 DOMAIN-CONTAINING PROTEIN"/>
    <property type="match status" value="1"/>
</dbReference>
<reference evidence="2 3" key="1">
    <citation type="submission" date="2019-01" db="EMBL/GenBank/DDBJ databases">
        <title>Draft Genome and Complete Hox-Cluster Characterization of the Sterlet Sturgeon (Acipenser ruthenus).</title>
        <authorList>
            <person name="Wei Q."/>
        </authorList>
    </citation>
    <scope>NUCLEOTIDE SEQUENCE [LARGE SCALE GENOMIC DNA]</scope>
    <source>
        <strain evidence="2">WHYD16114868_AA</strain>
        <tissue evidence="2">Blood</tissue>
    </source>
</reference>
<dbReference type="EMBL" id="SCEB01215146">
    <property type="protein sequence ID" value="RXM31045.1"/>
    <property type="molecule type" value="Genomic_DNA"/>
</dbReference>
<gene>
    <name evidence="2" type="ORF">EOD39_17359</name>
</gene>
<dbReference type="InterPro" id="IPR058913">
    <property type="entry name" value="Integrase_dom_put"/>
</dbReference>
<dbReference type="AlphaFoldDB" id="A0A444U778"/>
<feature type="domain" description="Integrase core" evidence="1">
    <location>
        <begin position="9"/>
        <end position="103"/>
    </location>
</feature>
<evidence type="ECO:0000313" key="2">
    <source>
        <dbReference type="EMBL" id="RXM31045.1"/>
    </source>
</evidence>
<dbReference type="Pfam" id="PF24764">
    <property type="entry name" value="rva_4"/>
    <property type="match status" value="1"/>
</dbReference>
<accession>A0A444U778</accession>
<dbReference type="Proteomes" id="UP000289886">
    <property type="component" value="Unassembled WGS sequence"/>
</dbReference>
<dbReference type="PANTHER" id="PTHR46791">
    <property type="entry name" value="EXPRESSED PROTEIN"/>
    <property type="match status" value="1"/>
</dbReference>